<evidence type="ECO:0000313" key="2">
    <source>
        <dbReference type="Proteomes" id="UP000052023"/>
    </source>
</evidence>
<name>A0A0R3N7J6_9BRAD</name>
<dbReference type="Proteomes" id="UP000052023">
    <property type="component" value="Unassembled WGS sequence"/>
</dbReference>
<proteinExistence type="predicted"/>
<organism evidence="1 2">
    <name type="scientific">Bradyrhizobium retamae</name>
    <dbReference type="NCBI Taxonomy" id="1300035"/>
    <lineage>
        <taxon>Bacteria</taxon>
        <taxon>Pseudomonadati</taxon>
        <taxon>Pseudomonadota</taxon>
        <taxon>Alphaproteobacteria</taxon>
        <taxon>Hyphomicrobiales</taxon>
        <taxon>Nitrobacteraceae</taxon>
        <taxon>Bradyrhizobium</taxon>
    </lineage>
</organism>
<comment type="caution">
    <text evidence="1">The sequence shown here is derived from an EMBL/GenBank/DDBJ whole genome shotgun (WGS) entry which is preliminary data.</text>
</comment>
<keyword evidence="2" id="KW-1185">Reference proteome</keyword>
<gene>
    <name evidence="1" type="ORF">CQ13_23240</name>
</gene>
<accession>A0A0R3N7J6</accession>
<evidence type="ECO:0000313" key="1">
    <source>
        <dbReference type="EMBL" id="KRR25941.1"/>
    </source>
</evidence>
<reference evidence="1 2" key="1">
    <citation type="submission" date="2014-03" db="EMBL/GenBank/DDBJ databases">
        <title>Bradyrhizobium valentinum sp. nov., isolated from effective nodules of Lupinus mariae-josephae, a lupine endemic of basic-lime soils in Eastern Spain.</title>
        <authorList>
            <person name="Duran D."/>
            <person name="Rey L."/>
            <person name="Navarro A."/>
            <person name="Busquets A."/>
            <person name="Imperial J."/>
            <person name="Ruiz-Argueso T."/>
        </authorList>
    </citation>
    <scope>NUCLEOTIDE SEQUENCE [LARGE SCALE GENOMIC DNA]</scope>
    <source>
        <strain evidence="1 2">Ro19</strain>
    </source>
</reference>
<protein>
    <submittedName>
        <fullName evidence="1">Uncharacterized protein</fullName>
    </submittedName>
</protein>
<dbReference type="RefSeq" id="WP_057843826.1">
    <property type="nucleotide sequence ID" value="NZ_LLYA01000135.1"/>
</dbReference>
<sequence>MRELSKTLGALIDIASHVVTRHGLTLAGNIVSGQFAEVAAEVRAADARPSEGIRCTNAALAMVIALEAYRDGDRDPGSPWLMIAGALLPILRADAWRALNDEKEARR</sequence>
<dbReference type="EMBL" id="LLYA01000135">
    <property type="protein sequence ID" value="KRR25941.1"/>
    <property type="molecule type" value="Genomic_DNA"/>
</dbReference>
<dbReference type="AlphaFoldDB" id="A0A0R3N7J6"/>
<dbReference type="OrthoDB" id="8237807at2"/>